<proteinExistence type="predicted"/>
<feature type="compositionally biased region" description="Basic and acidic residues" evidence="1">
    <location>
        <begin position="154"/>
        <end position="168"/>
    </location>
</feature>
<dbReference type="EMBL" id="LR862136">
    <property type="protein sequence ID" value="CAD1842417.1"/>
    <property type="molecule type" value="Genomic_DNA"/>
</dbReference>
<feature type="region of interest" description="Disordered" evidence="1">
    <location>
        <begin position="31"/>
        <end position="72"/>
    </location>
</feature>
<feature type="compositionally biased region" description="Basic residues" evidence="1">
    <location>
        <begin position="98"/>
        <end position="107"/>
    </location>
</feature>
<accession>A0A6V7QHL7</accession>
<organism evidence="2">
    <name type="scientific">Ananas comosus var. bracteatus</name>
    <name type="common">red pineapple</name>
    <dbReference type="NCBI Taxonomy" id="296719"/>
    <lineage>
        <taxon>Eukaryota</taxon>
        <taxon>Viridiplantae</taxon>
        <taxon>Streptophyta</taxon>
        <taxon>Embryophyta</taxon>
        <taxon>Tracheophyta</taxon>
        <taxon>Spermatophyta</taxon>
        <taxon>Magnoliopsida</taxon>
        <taxon>Liliopsida</taxon>
        <taxon>Poales</taxon>
        <taxon>Bromeliaceae</taxon>
        <taxon>Bromelioideae</taxon>
        <taxon>Ananas</taxon>
    </lineage>
</organism>
<dbReference type="AlphaFoldDB" id="A0A6V7QHL7"/>
<sequence>MTELRSVRFGLSVDGEALDELDGGATRLRNEHGTVRVDGGTAQLRSGQRGPWSELDDRCGSASERTRGPWSELNSRCGSAFARRRHLVEQKATSRSRSGQRRGKQRYITKSDGNLGSLGADRPRWRGFERTAAGGAASGGSAAGGAASSRGRQRAFERLRPERLRATESDELGWSEEADDLCGTDVERGGGQPRVGEPRRFRGRREAT</sequence>
<feature type="compositionally biased region" description="Basic and acidic residues" evidence="1">
    <location>
        <begin position="55"/>
        <end position="67"/>
    </location>
</feature>
<feature type="compositionally biased region" description="Acidic residues" evidence="1">
    <location>
        <begin position="169"/>
        <end position="182"/>
    </location>
</feature>
<name>A0A6V7QHL7_ANACO</name>
<reference evidence="2" key="1">
    <citation type="submission" date="2020-07" db="EMBL/GenBank/DDBJ databases">
        <authorList>
            <person name="Lin J."/>
        </authorList>
    </citation>
    <scope>NUCLEOTIDE SEQUENCE</scope>
</reference>
<feature type="compositionally biased region" description="Basic and acidic residues" evidence="1">
    <location>
        <begin position="196"/>
        <end position="208"/>
    </location>
</feature>
<evidence type="ECO:0000256" key="1">
    <source>
        <dbReference type="SAM" id="MobiDB-lite"/>
    </source>
</evidence>
<protein>
    <submittedName>
        <fullName evidence="2">Uncharacterized protein</fullName>
    </submittedName>
</protein>
<gene>
    <name evidence="2" type="ORF">CB5_LOCUS25628</name>
</gene>
<feature type="region of interest" description="Disordered" evidence="1">
    <location>
        <begin position="85"/>
        <end position="208"/>
    </location>
</feature>
<evidence type="ECO:0000313" key="2">
    <source>
        <dbReference type="EMBL" id="CAD1842417.1"/>
    </source>
</evidence>